<dbReference type="InterPro" id="IPR050469">
    <property type="entry name" value="Diguanylate_Cyclase"/>
</dbReference>
<dbReference type="PROSITE" id="PS50110">
    <property type="entry name" value="RESPONSE_REGULATORY"/>
    <property type="match status" value="1"/>
</dbReference>
<dbReference type="InterPro" id="IPR001789">
    <property type="entry name" value="Sig_transdc_resp-reg_receiver"/>
</dbReference>
<feature type="domain" description="Response regulatory" evidence="2">
    <location>
        <begin position="7"/>
        <end position="124"/>
    </location>
</feature>
<accession>A0A346Y252</accession>
<dbReference type="GO" id="GO:0043709">
    <property type="term" value="P:cell adhesion involved in single-species biofilm formation"/>
    <property type="evidence" value="ECO:0007669"/>
    <property type="project" value="TreeGrafter"/>
</dbReference>
<dbReference type="KEGG" id="euz:DVS28_a3877"/>
<reference evidence="4 5" key="1">
    <citation type="submission" date="2018-09" db="EMBL/GenBank/DDBJ databases">
        <title>Complete genome sequence of Euzebya sp. DY32-46 isolated from seawater of Pacific Ocean.</title>
        <authorList>
            <person name="Xu L."/>
            <person name="Wu Y.-H."/>
            <person name="Xu X.-W."/>
        </authorList>
    </citation>
    <scope>NUCLEOTIDE SEQUENCE [LARGE SCALE GENOMIC DNA]</scope>
    <source>
        <strain evidence="4 5">DY32-46</strain>
    </source>
</reference>
<dbReference type="OrthoDB" id="3278283at2"/>
<keyword evidence="1" id="KW-0597">Phosphoprotein</keyword>
<gene>
    <name evidence="4" type="ORF">DVS28_a3877</name>
</gene>
<dbReference type="SUPFAM" id="SSF52172">
    <property type="entry name" value="CheY-like"/>
    <property type="match status" value="1"/>
</dbReference>
<dbReference type="InterPro" id="IPR011006">
    <property type="entry name" value="CheY-like_superfamily"/>
</dbReference>
<dbReference type="SMART" id="SM00267">
    <property type="entry name" value="GGDEF"/>
    <property type="match status" value="1"/>
</dbReference>
<evidence type="ECO:0000256" key="1">
    <source>
        <dbReference type="PROSITE-ProRule" id="PRU00169"/>
    </source>
</evidence>
<dbReference type="Pfam" id="PF00990">
    <property type="entry name" value="GGDEF"/>
    <property type="match status" value="1"/>
</dbReference>
<dbReference type="PANTHER" id="PTHR45138:SF9">
    <property type="entry name" value="DIGUANYLATE CYCLASE DGCM-RELATED"/>
    <property type="match status" value="1"/>
</dbReference>
<dbReference type="InterPro" id="IPR029787">
    <property type="entry name" value="Nucleotide_cyclase"/>
</dbReference>
<dbReference type="PROSITE" id="PS50887">
    <property type="entry name" value="GGDEF"/>
    <property type="match status" value="1"/>
</dbReference>
<dbReference type="CDD" id="cd00156">
    <property type="entry name" value="REC"/>
    <property type="match status" value="1"/>
</dbReference>
<name>A0A346Y252_9ACTN</name>
<dbReference type="CDD" id="cd01949">
    <property type="entry name" value="GGDEF"/>
    <property type="match status" value="1"/>
</dbReference>
<protein>
    <submittedName>
        <fullName evidence="4">Diguanylate cyclase/phosphodiesterase (GGDEF &amp; EAL domains) with PAS/PAC sensor(S)</fullName>
    </submittedName>
</protein>
<dbReference type="Pfam" id="PF00072">
    <property type="entry name" value="Response_reg"/>
    <property type="match status" value="1"/>
</dbReference>
<evidence type="ECO:0000313" key="4">
    <source>
        <dbReference type="EMBL" id="AXV08549.1"/>
    </source>
</evidence>
<dbReference type="SUPFAM" id="SSF55073">
    <property type="entry name" value="Nucleotide cyclase"/>
    <property type="match status" value="1"/>
</dbReference>
<dbReference type="PANTHER" id="PTHR45138">
    <property type="entry name" value="REGULATORY COMPONENTS OF SENSORY TRANSDUCTION SYSTEM"/>
    <property type="match status" value="1"/>
</dbReference>
<dbReference type="InterPro" id="IPR043128">
    <property type="entry name" value="Rev_trsase/Diguanyl_cyclase"/>
</dbReference>
<dbReference type="Gene3D" id="3.40.50.2300">
    <property type="match status" value="1"/>
</dbReference>
<keyword evidence="5" id="KW-1185">Reference proteome</keyword>
<dbReference type="RefSeq" id="WP_114592875.1">
    <property type="nucleotide sequence ID" value="NZ_CP031165.1"/>
</dbReference>
<dbReference type="EMBL" id="CP031165">
    <property type="protein sequence ID" value="AXV08549.1"/>
    <property type="molecule type" value="Genomic_DNA"/>
</dbReference>
<dbReference type="GO" id="GO:0000160">
    <property type="term" value="P:phosphorelay signal transduction system"/>
    <property type="evidence" value="ECO:0007669"/>
    <property type="project" value="InterPro"/>
</dbReference>
<dbReference type="SMART" id="SM00448">
    <property type="entry name" value="REC"/>
    <property type="match status" value="1"/>
</dbReference>
<organism evidence="4 5">
    <name type="scientific">Euzebya pacifica</name>
    <dbReference type="NCBI Taxonomy" id="1608957"/>
    <lineage>
        <taxon>Bacteria</taxon>
        <taxon>Bacillati</taxon>
        <taxon>Actinomycetota</taxon>
        <taxon>Nitriliruptoria</taxon>
        <taxon>Euzebyales</taxon>
    </lineage>
</organism>
<feature type="modified residue" description="4-aspartylphosphate" evidence="1">
    <location>
        <position position="59"/>
    </location>
</feature>
<dbReference type="NCBIfam" id="TIGR00254">
    <property type="entry name" value="GGDEF"/>
    <property type="match status" value="1"/>
</dbReference>
<sequence length="305" mass="33091">MHRRHLHVLVVEDSDADAVVVRERLTEAALVDVRVERVASLGQAVSALGQTAFDAVIYDMGLPDAQGLPGFRELALAAPDTPIVILTGNDDAELASTALAERAQEFLPKQMMDSPWLLRAVQHAIERHRLLVEVESLALEDPVTGLYNRRGLDFLGRQHLRHADRTGSPVTLLYLDLDAFKAINDAHGHAYGDQVLRAVAEALSSCCRDVDIAARVGGDEFALLVVGDQSGAGSSIAERVGTAIDGLVDRGLVPMDFGVSIGTAQRPGGDRRMDLDHLLRIADLDMYRDKAARRVSRSTQAVLRP</sequence>
<dbReference type="GO" id="GO:1902201">
    <property type="term" value="P:negative regulation of bacterial-type flagellum-dependent cell motility"/>
    <property type="evidence" value="ECO:0007669"/>
    <property type="project" value="TreeGrafter"/>
</dbReference>
<evidence type="ECO:0000313" key="5">
    <source>
        <dbReference type="Proteomes" id="UP000264006"/>
    </source>
</evidence>
<feature type="domain" description="GGDEF" evidence="3">
    <location>
        <begin position="168"/>
        <end position="305"/>
    </location>
</feature>
<dbReference type="Gene3D" id="3.30.70.270">
    <property type="match status" value="1"/>
</dbReference>
<proteinExistence type="predicted"/>
<evidence type="ECO:0000259" key="3">
    <source>
        <dbReference type="PROSITE" id="PS50887"/>
    </source>
</evidence>
<evidence type="ECO:0000259" key="2">
    <source>
        <dbReference type="PROSITE" id="PS50110"/>
    </source>
</evidence>
<dbReference type="GO" id="GO:0052621">
    <property type="term" value="F:diguanylate cyclase activity"/>
    <property type="evidence" value="ECO:0007669"/>
    <property type="project" value="TreeGrafter"/>
</dbReference>
<dbReference type="GO" id="GO:0005886">
    <property type="term" value="C:plasma membrane"/>
    <property type="evidence" value="ECO:0007669"/>
    <property type="project" value="TreeGrafter"/>
</dbReference>
<dbReference type="AlphaFoldDB" id="A0A346Y252"/>
<dbReference type="Proteomes" id="UP000264006">
    <property type="component" value="Chromosome"/>
</dbReference>
<dbReference type="InterPro" id="IPR000160">
    <property type="entry name" value="GGDEF_dom"/>
</dbReference>